<proteinExistence type="predicted"/>
<evidence type="ECO:0000313" key="2">
    <source>
        <dbReference type="Proteomes" id="UP001597414"/>
    </source>
</evidence>
<dbReference type="Proteomes" id="UP001597414">
    <property type="component" value="Unassembled WGS sequence"/>
</dbReference>
<dbReference type="SUPFAM" id="SSF109854">
    <property type="entry name" value="DinB/YfiT-like putative metalloenzymes"/>
    <property type="match status" value="1"/>
</dbReference>
<dbReference type="Gene3D" id="1.20.120.450">
    <property type="entry name" value="dinb family like domain"/>
    <property type="match status" value="1"/>
</dbReference>
<name>A0ABW5B650_9BACT</name>
<dbReference type="EMBL" id="JBHUIV010000010">
    <property type="protein sequence ID" value="MFD2200876.1"/>
    <property type="molecule type" value="Genomic_DNA"/>
</dbReference>
<gene>
    <name evidence="1" type="ORF">ACFSKV_04810</name>
</gene>
<sequence>MADPIKLLLNDIKLSRTHIIELIKDIDKDGGSLKLSKDHWNIQEIIEHLVLAERGGFDLIFTAAENFRNGTPIWSGPSENTGQTIEEIIHRTWKEKETAPPSATPQGKWSLGVWTSHFKNCDDLLLNLIPVLKDLPLEEVIYPHFLCGPLNAIQRLEFIRFHIDRHFHQISNLKKDLGI</sequence>
<dbReference type="InterPro" id="IPR034660">
    <property type="entry name" value="DinB/YfiT-like"/>
</dbReference>
<organism evidence="1 2">
    <name type="scientific">Shivajiella indica</name>
    <dbReference type="NCBI Taxonomy" id="872115"/>
    <lineage>
        <taxon>Bacteria</taxon>
        <taxon>Pseudomonadati</taxon>
        <taxon>Bacteroidota</taxon>
        <taxon>Cytophagia</taxon>
        <taxon>Cytophagales</taxon>
        <taxon>Cyclobacteriaceae</taxon>
        <taxon>Shivajiella</taxon>
    </lineage>
</organism>
<evidence type="ECO:0000313" key="1">
    <source>
        <dbReference type="EMBL" id="MFD2200876.1"/>
    </source>
</evidence>
<keyword evidence="2" id="KW-1185">Reference proteome</keyword>
<dbReference type="RefSeq" id="WP_380800752.1">
    <property type="nucleotide sequence ID" value="NZ_JBHUIV010000010.1"/>
</dbReference>
<accession>A0ABW5B650</accession>
<comment type="caution">
    <text evidence="1">The sequence shown here is derived from an EMBL/GenBank/DDBJ whole genome shotgun (WGS) entry which is preliminary data.</text>
</comment>
<reference evidence="2" key="1">
    <citation type="journal article" date="2019" name="Int. J. Syst. Evol. Microbiol.">
        <title>The Global Catalogue of Microorganisms (GCM) 10K type strain sequencing project: providing services to taxonomists for standard genome sequencing and annotation.</title>
        <authorList>
            <consortium name="The Broad Institute Genomics Platform"/>
            <consortium name="The Broad Institute Genome Sequencing Center for Infectious Disease"/>
            <person name="Wu L."/>
            <person name="Ma J."/>
        </authorList>
    </citation>
    <scope>NUCLEOTIDE SEQUENCE [LARGE SCALE GENOMIC DNA]</scope>
    <source>
        <strain evidence="2">KCTC 19812</strain>
    </source>
</reference>
<protein>
    <submittedName>
        <fullName evidence="1">DinB family protein</fullName>
    </submittedName>
</protein>